<dbReference type="SUPFAM" id="SSF82199">
    <property type="entry name" value="SET domain"/>
    <property type="match status" value="1"/>
</dbReference>
<dbReference type="Proteomes" id="UP000696931">
    <property type="component" value="Unassembled WGS sequence"/>
</dbReference>
<dbReference type="InterPro" id="IPR003616">
    <property type="entry name" value="Post-SET_dom"/>
</dbReference>
<evidence type="ECO:0000313" key="4">
    <source>
        <dbReference type="EMBL" id="MBI5169590.1"/>
    </source>
</evidence>
<feature type="domain" description="Post-SET" evidence="3">
    <location>
        <begin position="136"/>
        <end position="152"/>
    </location>
</feature>
<reference evidence="4" key="1">
    <citation type="submission" date="2020-07" db="EMBL/GenBank/DDBJ databases">
        <title>Huge and variable diversity of episymbiotic CPR bacteria and DPANN archaea in groundwater ecosystems.</title>
        <authorList>
            <person name="He C.Y."/>
            <person name="Keren R."/>
            <person name="Whittaker M."/>
            <person name="Farag I.F."/>
            <person name="Doudna J."/>
            <person name="Cate J.H.D."/>
            <person name="Banfield J.F."/>
        </authorList>
    </citation>
    <scope>NUCLEOTIDE SEQUENCE</scope>
    <source>
        <strain evidence="4">NC_groundwater_1813_Pr3_B-0.1um_71_17</strain>
    </source>
</reference>
<accession>A0A933SDA5</accession>
<name>A0A933SDA5_UNCEI</name>
<organism evidence="4 5">
    <name type="scientific">Eiseniibacteriota bacterium</name>
    <dbReference type="NCBI Taxonomy" id="2212470"/>
    <lineage>
        <taxon>Bacteria</taxon>
        <taxon>Candidatus Eiseniibacteriota</taxon>
    </lineage>
</organism>
<evidence type="ECO:0000256" key="1">
    <source>
        <dbReference type="ARBA" id="ARBA00022679"/>
    </source>
</evidence>
<dbReference type="InterPro" id="IPR053201">
    <property type="entry name" value="Flavunoidine_N-MTase"/>
</dbReference>
<dbReference type="Gene3D" id="2.170.270.10">
    <property type="entry name" value="SET domain"/>
    <property type="match status" value="1"/>
</dbReference>
<comment type="caution">
    <text evidence="4">The sequence shown here is derived from an EMBL/GenBank/DDBJ whole genome shotgun (WGS) entry which is preliminary data.</text>
</comment>
<dbReference type="PROSITE" id="PS50868">
    <property type="entry name" value="POST_SET"/>
    <property type="match status" value="1"/>
</dbReference>
<sequence>MAAGSRVTETAPGQLRASGKLLRCDSEFVGVHVGENGRHLVAIRPIPRGTRVFTLVGREHPAPTRYSVQVGPELHLDQDCARDEFELVRKYFWRYLDHHCEPTVFIRDREVIATRDILEGEGVTFDYNTTEYDMASPFDCECGSERCVGTVRGARHLSAEQRARVEHLLADYLLGQVQR</sequence>
<dbReference type="PANTHER" id="PTHR12350">
    <property type="entry name" value="HISTONE-LYSINE N-METHYLTRANSFERASE-RELATED"/>
    <property type="match status" value="1"/>
</dbReference>
<dbReference type="InterPro" id="IPR046341">
    <property type="entry name" value="SET_dom_sf"/>
</dbReference>
<keyword evidence="2" id="KW-0949">S-adenosyl-L-methionine</keyword>
<evidence type="ECO:0000259" key="3">
    <source>
        <dbReference type="PROSITE" id="PS50868"/>
    </source>
</evidence>
<dbReference type="GO" id="GO:0016740">
    <property type="term" value="F:transferase activity"/>
    <property type="evidence" value="ECO:0007669"/>
    <property type="project" value="UniProtKB-KW"/>
</dbReference>
<dbReference type="Pfam" id="PF00856">
    <property type="entry name" value="SET"/>
    <property type="match status" value="1"/>
</dbReference>
<gene>
    <name evidence="4" type="ORF">HZA61_08890</name>
</gene>
<dbReference type="EMBL" id="JACRIW010000058">
    <property type="protein sequence ID" value="MBI5169590.1"/>
    <property type="molecule type" value="Genomic_DNA"/>
</dbReference>
<protein>
    <submittedName>
        <fullName evidence="4">SET domain-containing protein</fullName>
    </submittedName>
</protein>
<evidence type="ECO:0000256" key="2">
    <source>
        <dbReference type="ARBA" id="ARBA00022691"/>
    </source>
</evidence>
<evidence type="ECO:0000313" key="5">
    <source>
        <dbReference type="Proteomes" id="UP000696931"/>
    </source>
</evidence>
<dbReference type="InterPro" id="IPR001214">
    <property type="entry name" value="SET_dom"/>
</dbReference>
<dbReference type="PANTHER" id="PTHR12350:SF19">
    <property type="entry name" value="SET DOMAIN-CONTAINING PROTEIN"/>
    <property type="match status" value="1"/>
</dbReference>
<proteinExistence type="predicted"/>
<dbReference type="AlphaFoldDB" id="A0A933SDA5"/>
<keyword evidence="1" id="KW-0808">Transferase</keyword>